<dbReference type="EMBL" id="AQHR01000050">
    <property type="protein sequence ID" value="EON77676.1"/>
    <property type="molecule type" value="Genomic_DNA"/>
</dbReference>
<accession>R7ZU48</accession>
<sequence>MNEVHELFDFFKNHLPVRAIAEELVVFKPETYLSEMANHNFQTAVVAIPAGLMKFDVGDDRLVEIPVDAVFSLQAPLLQVFPHIAAKRRVFLRSGGRVTHIATRSDLDKIPVRLALFGFVSVLETVLKEMVRSLVPEWEKSLSRERLAAARKLYRMKRSRSEEIDVVHCLHLADLGSVFSKEKRYKLFGDQLSRKVFDDRMRDVGKLRDALAHSQDVLPFDWEEIPALLAFILLVMDTDFRSPCLK</sequence>
<protein>
    <submittedName>
        <fullName evidence="1">Uncharacterized protein</fullName>
    </submittedName>
</protein>
<dbReference type="AlphaFoldDB" id="R7ZU48"/>
<comment type="caution">
    <text evidence="1">The sequence shown here is derived from an EMBL/GenBank/DDBJ whole genome shotgun (WGS) entry which is preliminary data.</text>
</comment>
<proteinExistence type="predicted"/>
<evidence type="ECO:0000313" key="2">
    <source>
        <dbReference type="Proteomes" id="UP000013909"/>
    </source>
</evidence>
<gene>
    <name evidence="1" type="ORF">ADIS_1895</name>
</gene>
<dbReference type="STRING" id="1232681.ADIS_1895"/>
<keyword evidence="2" id="KW-1185">Reference proteome</keyword>
<name>R7ZU48_9BACT</name>
<organism evidence="1 2">
    <name type="scientific">Lunatimonas lonarensis</name>
    <dbReference type="NCBI Taxonomy" id="1232681"/>
    <lineage>
        <taxon>Bacteria</taxon>
        <taxon>Pseudomonadati</taxon>
        <taxon>Bacteroidota</taxon>
        <taxon>Cytophagia</taxon>
        <taxon>Cytophagales</taxon>
        <taxon>Cyclobacteriaceae</taxon>
    </lineage>
</organism>
<dbReference type="RefSeq" id="WP_010854033.1">
    <property type="nucleotide sequence ID" value="NZ_AQHR01000050.1"/>
</dbReference>
<evidence type="ECO:0000313" key="1">
    <source>
        <dbReference type="EMBL" id="EON77676.1"/>
    </source>
</evidence>
<dbReference type="OrthoDB" id="187317at2"/>
<reference evidence="1 2" key="1">
    <citation type="submission" date="2013-02" db="EMBL/GenBank/DDBJ databases">
        <title>A novel strain isolated from Lonar lake, Maharashtra, India.</title>
        <authorList>
            <person name="Singh A."/>
        </authorList>
    </citation>
    <scope>NUCLEOTIDE SEQUENCE [LARGE SCALE GENOMIC DNA]</scope>
    <source>
        <strain evidence="1 2">AK24</strain>
    </source>
</reference>
<dbReference type="Proteomes" id="UP000013909">
    <property type="component" value="Unassembled WGS sequence"/>
</dbReference>